<dbReference type="InterPro" id="IPR036881">
    <property type="entry name" value="Glyco_hydro_3_C_sf"/>
</dbReference>
<feature type="chain" id="PRO_5002482045" description="beta-glucosidase" evidence="13">
    <location>
        <begin position="20"/>
        <end position="858"/>
    </location>
</feature>
<evidence type="ECO:0000256" key="1">
    <source>
        <dbReference type="ARBA" id="ARBA00000448"/>
    </source>
</evidence>
<evidence type="ECO:0000313" key="16">
    <source>
        <dbReference type="Proteomes" id="UP000053958"/>
    </source>
</evidence>
<dbReference type="Proteomes" id="UP000053958">
    <property type="component" value="Unassembled WGS sequence"/>
</dbReference>
<keyword evidence="9 12" id="KW-0119">Carbohydrate metabolism</keyword>
<keyword evidence="7" id="KW-0136">Cellulose degradation</keyword>
<dbReference type="PANTHER" id="PTHR42715:SF29">
    <property type="entry name" value="BETA-GLUCOSIDASE A-RELATED"/>
    <property type="match status" value="1"/>
</dbReference>
<comment type="catalytic activity">
    <reaction evidence="1 12">
        <text>Hydrolysis of terminal, non-reducing beta-D-glucosyl residues with release of beta-D-glucose.</text>
        <dbReference type="EC" id="3.2.1.21"/>
    </reaction>
</comment>
<keyword evidence="5 13" id="KW-0732">Signal</keyword>
<gene>
    <name evidence="15" type="ORF">T310_2411</name>
</gene>
<evidence type="ECO:0000256" key="3">
    <source>
        <dbReference type="ARBA" id="ARBA00005336"/>
    </source>
</evidence>
<evidence type="ECO:0000256" key="2">
    <source>
        <dbReference type="ARBA" id="ARBA00004987"/>
    </source>
</evidence>
<dbReference type="PROSITE" id="PS00775">
    <property type="entry name" value="GLYCOSYL_HYDROL_F3"/>
    <property type="match status" value="1"/>
</dbReference>
<keyword evidence="10 12" id="KW-0326">Glycosidase</keyword>
<dbReference type="GeneID" id="25314762"/>
<comment type="pathway">
    <text evidence="2 12">Glycan metabolism; cellulose degradation.</text>
</comment>
<comment type="caution">
    <text evidence="15">The sequence shown here is derived from an EMBL/GenBank/DDBJ whole genome shotgun (WGS) entry which is preliminary data.</text>
</comment>
<dbReference type="Gene3D" id="2.60.40.10">
    <property type="entry name" value="Immunoglobulins"/>
    <property type="match status" value="1"/>
</dbReference>
<keyword evidence="11 12" id="KW-0624">Polysaccharide degradation</keyword>
<evidence type="ECO:0000256" key="12">
    <source>
        <dbReference type="RuleBase" id="RU361161"/>
    </source>
</evidence>
<proteinExistence type="inferred from homology"/>
<evidence type="ECO:0000256" key="11">
    <source>
        <dbReference type="ARBA" id="ARBA00023326"/>
    </source>
</evidence>
<dbReference type="OrthoDB" id="416222at2759"/>
<keyword evidence="16" id="KW-1185">Reference proteome</keyword>
<dbReference type="FunFam" id="3.20.20.300:FF:000002">
    <property type="entry name" value="Probable beta-glucosidase"/>
    <property type="match status" value="1"/>
</dbReference>
<dbReference type="InterPro" id="IPR013783">
    <property type="entry name" value="Ig-like_fold"/>
</dbReference>
<dbReference type="EMBL" id="LASV01000096">
    <property type="protein sequence ID" value="KKA23572.1"/>
    <property type="molecule type" value="Genomic_DNA"/>
</dbReference>
<dbReference type="InterPro" id="IPR050288">
    <property type="entry name" value="Cellulose_deg_GH3"/>
</dbReference>
<dbReference type="FunFam" id="2.60.40.10:FF:001391">
    <property type="entry name" value="Beta-glucosidase"/>
    <property type="match status" value="1"/>
</dbReference>
<comment type="similarity">
    <text evidence="3 12">Belongs to the glycosyl hydrolase 3 family.</text>
</comment>
<dbReference type="PANTHER" id="PTHR42715">
    <property type="entry name" value="BETA-GLUCOSIDASE"/>
    <property type="match status" value="1"/>
</dbReference>
<dbReference type="AlphaFoldDB" id="A0A0F4YZ53"/>
<feature type="signal peptide" evidence="13">
    <location>
        <begin position="1"/>
        <end position="19"/>
    </location>
</feature>
<protein>
    <recommendedName>
        <fullName evidence="4 12">beta-glucosidase</fullName>
        <ecNumber evidence="4 12">3.2.1.21</ecNumber>
    </recommendedName>
</protein>
<evidence type="ECO:0000313" key="15">
    <source>
        <dbReference type="EMBL" id="KKA23572.1"/>
    </source>
</evidence>
<evidence type="ECO:0000259" key="14">
    <source>
        <dbReference type="SMART" id="SM01217"/>
    </source>
</evidence>
<dbReference type="InterPro" id="IPR001764">
    <property type="entry name" value="Glyco_hydro_3_N"/>
</dbReference>
<organism evidence="15 16">
    <name type="scientific">Rasamsonia emersonii (strain ATCC 16479 / CBS 393.64 / IMI 116815)</name>
    <dbReference type="NCBI Taxonomy" id="1408163"/>
    <lineage>
        <taxon>Eukaryota</taxon>
        <taxon>Fungi</taxon>
        <taxon>Dikarya</taxon>
        <taxon>Ascomycota</taxon>
        <taxon>Pezizomycotina</taxon>
        <taxon>Eurotiomycetes</taxon>
        <taxon>Eurotiomycetidae</taxon>
        <taxon>Eurotiales</taxon>
        <taxon>Trichocomaceae</taxon>
        <taxon>Rasamsonia</taxon>
    </lineage>
</organism>
<dbReference type="InterPro" id="IPR017853">
    <property type="entry name" value="GH"/>
</dbReference>
<dbReference type="SUPFAM" id="SSF51445">
    <property type="entry name" value="(Trans)glycosidases"/>
    <property type="match status" value="1"/>
</dbReference>
<name>A0A0F4YZ53_RASE3</name>
<dbReference type="InterPro" id="IPR019800">
    <property type="entry name" value="Glyco_hydro_3_AS"/>
</dbReference>
<evidence type="ECO:0000256" key="13">
    <source>
        <dbReference type="SAM" id="SignalP"/>
    </source>
</evidence>
<dbReference type="InterPro" id="IPR026891">
    <property type="entry name" value="Fn3-like"/>
</dbReference>
<evidence type="ECO:0000256" key="7">
    <source>
        <dbReference type="ARBA" id="ARBA00023001"/>
    </source>
</evidence>
<dbReference type="SMART" id="SM01217">
    <property type="entry name" value="Fn3_like"/>
    <property type="match status" value="1"/>
</dbReference>
<keyword evidence="8" id="KW-0325">Glycoprotein</keyword>
<evidence type="ECO:0000256" key="6">
    <source>
        <dbReference type="ARBA" id="ARBA00022801"/>
    </source>
</evidence>
<dbReference type="SMR" id="A0A0F4YZ53"/>
<dbReference type="SUPFAM" id="SSF52279">
    <property type="entry name" value="Beta-D-glucan exohydrolase, C-terminal domain"/>
    <property type="match status" value="1"/>
</dbReference>
<dbReference type="Pfam" id="PF14310">
    <property type="entry name" value="Fn3-like"/>
    <property type="match status" value="1"/>
</dbReference>
<dbReference type="InterPro" id="IPR036962">
    <property type="entry name" value="Glyco_hydro_3_N_sf"/>
</dbReference>
<dbReference type="FunFam" id="3.40.50.1700:FF:000003">
    <property type="entry name" value="Probable beta-glucosidase"/>
    <property type="match status" value="1"/>
</dbReference>
<evidence type="ECO:0000256" key="4">
    <source>
        <dbReference type="ARBA" id="ARBA00012744"/>
    </source>
</evidence>
<evidence type="ECO:0000256" key="5">
    <source>
        <dbReference type="ARBA" id="ARBA00022729"/>
    </source>
</evidence>
<evidence type="ECO:0000256" key="8">
    <source>
        <dbReference type="ARBA" id="ARBA00023180"/>
    </source>
</evidence>
<dbReference type="Pfam" id="PF00933">
    <property type="entry name" value="Glyco_hydro_3"/>
    <property type="match status" value="1"/>
</dbReference>
<evidence type="ECO:0000256" key="9">
    <source>
        <dbReference type="ARBA" id="ARBA00023277"/>
    </source>
</evidence>
<dbReference type="InterPro" id="IPR002772">
    <property type="entry name" value="Glyco_hydro_3_C"/>
</dbReference>
<dbReference type="UniPathway" id="UPA00696"/>
<keyword evidence="6 12" id="KW-0378">Hydrolase</keyword>
<dbReference type="GO" id="GO:0008422">
    <property type="term" value="F:beta-glucosidase activity"/>
    <property type="evidence" value="ECO:0007669"/>
    <property type="project" value="UniProtKB-EC"/>
</dbReference>
<dbReference type="STRING" id="1408163.A0A0F4YZ53"/>
<dbReference type="Gene3D" id="3.20.20.300">
    <property type="entry name" value="Glycoside hydrolase, family 3, N-terminal domain"/>
    <property type="match status" value="1"/>
</dbReference>
<dbReference type="Gene3D" id="3.40.50.1700">
    <property type="entry name" value="Glycoside hydrolase family 3 C-terminal domain"/>
    <property type="match status" value="1"/>
</dbReference>
<dbReference type="Pfam" id="PF01915">
    <property type="entry name" value="Glyco_hydro_3_C"/>
    <property type="match status" value="1"/>
</dbReference>
<dbReference type="PRINTS" id="PR00133">
    <property type="entry name" value="GLHYDRLASE3"/>
</dbReference>
<dbReference type="EC" id="3.2.1.21" evidence="4 12"/>
<dbReference type="RefSeq" id="XP_013330184.1">
    <property type="nucleotide sequence ID" value="XM_013474730.1"/>
</dbReference>
<feature type="domain" description="Fibronectin type III-like" evidence="14">
    <location>
        <begin position="775"/>
        <end position="843"/>
    </location>
</feature>
<sequence length="858" mass="92510">MRNGLLKVAALAAASVVNGENLAYSPPFYPSPWANGQGDWAEAYEKAVKFVSQLTLAEKVNLTTGTGWEQDRCVGQVGSIPRLGFPGLCMQDSPLGVRDTDYNSAFPAGVNVAATWNRDLAYRRGQAMGEEHRGKGVDVQLGPVAGPLGRSPDAGRNWEGFAPDPVLTGNMMASTIQGIQDAGVIACAKHFILYEQEHFRQGAQDGYDISDSISANADDKTMHELYLWPFADAVRAGVGSIMCSYNQVNNSYACSNSYTMNKLLKSELGFQGFVMTDWGGHHSGVGSALAGLDMSMPGDIAFDSGTSFWGTNLTVAVLNGSVPEWRVDDMAVRIMSAYYKVGRDRYSVPINFDSWTLDTYGPEHYAVGQGNTKINEHVDVRGNHAEIIHEIGAASAVLLKNKGGLPLTGTERFVGVFGEDAGSNPWGVNGCSDRGCDNGTLAMGWGSGTANFPYLVTPEQAIEREVVSRNGTFTAITDNGALEQMAAVASQADVCLVFANADSGEGYINVDGNEGDRKNLTLWQGADQVIHNVTANCNNTVVVLHTVGPVLIDDWYDHPNVTAILWAGLPGQESGNSLVDVLYGRVNPGGKTPFTWGRTREDYGAPLVLKPNNGKGAPQQDFTEGIFIDYRRFDKYNITPIYEFGFGLSYTTFEFSELNVQPINTPPYTPASGFTKAAQSFGPSSNASDNLYPSDIERVPLYIYPWLNSTDLKASANDPDYGLPNDKYVPPNATNGNPQPINPAGGAPGGNPSLYEPVARVSAIITNTGKVTGDEVPQLYVSLGGPDDAPKVLRGFDRITLAPGQQTLWTTTLTRRDISNWDPVTQNWVVTNYTKTVYVGNSSRNLPLQAPLKPYPGI</sequence>
<evidence type="ECO:0000256" key="10">
    <source>
        <dbReference type="ARBA" id="ARBA00023295"/>
    </source>
</evidence>
<reference evidence="15 16" key="1">
    <citation type="submission" date="2015-04" db="EMBL/GenBank/DDBJ databases">
        <authorList>
            <person name="Heijne W.H."/>
            <person name="Fedorova N.D."/>
            <person name="Nierman W.C."/>
            <person name="Vollebregt A.W."/>
            <person name="Zhao Z."/>
            <person name="Wu L."/>
            <person name="Kumar M."/>
            <person name="Stam H."/>
            <person name="van den Berg M.A."/>
            <person name="Pel H.J."/>
        </authorList>
    </citation>
    <scope>NUCLEOTIDE SEQUENCE [LARGE SCALE GENOMIC DNA]</scope>
    <source>
        <strain evidence="15 16">CBS 393.64</strain>
    </source>
</reference>
<dbReference type="GO" id="GO:0030245">
    <property type="term" value="P:cellulose catabolic process"/>
    <property type="evidence" value="ECO:0007669"/>
    <property type="project" value="UniProtKB-UniPathway"/>
</dbReference>
<accession>A0A0F4YZ53</accession>